<reference evidence="2 3" key="1">
    <citation type="submission" date="2021-03" db="EMBL/GenBank/DDBJ databases">
        <title>Sequencing the genomes of 1000 actinobacteria strains.</title>
        <authorList>
            <person name="Klenk H.-P."/>
        </authorList>
    </citation>
    <scope>NUCLEOTIDE SEQUENCE [LARGE SCALE GENOMIC DNA]</scope>
    <source>
        <strain evidence="2 3">DSM 45510</strain>
    </source>
</reference>
<protein>
    <submittedName>
        <fullName evidence="2">Uncharacterized protein with ParB-like and HNH nuclease domain</fullName>
    </submittedName>
</protein>
<sequence>MDANTYSLKQILSQDRRYVIPNFQWDYEWTQDGQWELLFTDLEETADRLYQARQHAETMGTPLAKADKKVPQHFLGAIVCDQLSVSAGGVDLRAVIDGQQRLTTVQLIIRGVLDVLLERHSPRVPQVRRLLQNPSDVINTPEERHKLWPRRKDREVWPLAMADASLADARSHRYLQDGKRLCPRPTW</sequence>
<keyword evidence="3" id="KW-1185">Reference proteome</keyword>
<dbReference type="RefSeq" id="WP_209668413.1">
    <property type="nucleotide sequence ID" value="NZ_JAGGMS010000001.1"/>
</dbReference>
<dbReference type="InterPro" id="IPR004919">
    <property type="entry name" value="GmrSD_N"/>
</dbReference>
<comment type="caution">
    <text evidence="2">The sequence shown here is derived from an EMBL/GenBank/DDBJ whole genome shotgun (WGS) entry which is preliminary data.</text>
</comment>
<dbReference type="Proteomes" id="UP000741013">
    <property type="component" value="Unassembled WGS sequence"/>
</dbReference>
<evidence type="ECO:0000259" key="1">
    <source>
        <dbReference type="Pfam" id="PF03235"/>
    </source>
</evidence>
<name>A0ABS4Q386_9PSEU</name>
<organism evidence="2 3">
    <name type="scientific">Amycolatopsis magusensis</name>
    <dbReference type="NCBI Taxonomy" id="882444"/>
    <lineage>
        <taxon>Bacteria</taxon>
        <taxon>Bacillati</taxon>
        <taxon>Actinomycetota</taxon>
        <taxon>Actinomycetes</taxon>
        <taxon>Pseudonocardiales</taxon>
        <taxon>Pseudonocardiaceae</taxon>
        <taxon>Amycolatopsis</taxon>
    </lineage>
</organism>
<proteinExistence type="predicted"/>
<feature type="domain" description="GmrSD restriction endonucleases N-terminal" evidence="1">
    <location>
        <begin position="8"/>
        <end position="162"/>
    </location>
</feature>
<dbReference type="PANTHER" id="PTHR35149:SF2">
    <property type="entry name" value="DUF262 DOMAIN-CONTAINING PROTEIN"/>
    <property type="match status" value="1"/>
</dbReference>
<dbReference type="EMBL" id="JAGGMS010000001">
    <property type="protein sequence ID" value="MBP2185543.1"/>
    <property type="molecule type" value="Genomic_DNA"/>
</dbReference>
<accession>A0ABS4Q386</accession>
<dbReference type="PANTHER" id="PTHR35149">
    <property type="entry name" value="SLL5132 PROTEIN"/>
    <property type="match status" value="1"/>
</dbReference>
<gene>
    <name evidence="2" type="ORF">JOM49_007069</name>
</gene>
<evidence type="ECO:0000313" key="3">
    <source>
        <dbReference type="Proteomes" id="UP000741013"/>
    </source>
</evidence>
<dbReference type="Pfam" id="PF03235">
    <property type="entry name" value="GmrSD_N"/>
    <property type="match status" value="1"/>
</dbReference>
<evidence type="ECO:0000313" key="2">
    <source>
        <dbReference type="EMBL" id="MBP2185543.1"/>
    </source>
</evidence>